<keyword evidence="3" id="KW-1185">Reference proteome</keyword>
<dbReference type="CTD" id="8580809"/>
<dbReference type="GO" id="GO:0050650">
    <property type="term" value="P:chondroitin sulfate proteoglycan biosynthetic process"/>
    <property type="evidence" value="ECO:0007669"/>
    <property type="project" value="InterPro"/>
</dbReference>
<dbReference type="PANTHER" id="PTHR22900:SF13">
    <property type="entry name" value="CARBOHYDRATE SULFOTRANSFERASE-RELATED"/>
    <property type="match status" value="1"/>
</dbReference>
<reference evidence="2 3" key="1">
    <citation type="journal article" date="2003" name="PLoS Biol.">
        <title>The genome sequence of Caenorhabditis briggsae: a platform for comparative genomics.</title>
        <authorList>
            <person name="Stein L.D."/>
            <person name="Bao Z."/>
            <person name="Blasiar D."/>
            <person name="Blumenthal T."/>
            <person name="Brent M.R."/>
            <person name="Chen N."/>
            <person name="Chinwalla A."/>
            <person name="Clarke L."/>
            <person name="Clee C."/>
            <person name="Coghlan A."/>
            <person name="Coulson A."/>
            <person name="D'Eustachio P."/>
            <person name="Fitch D.H."/>
            <person name="Fulton L.A."/>
            <person name="Fulton R.E."/>
            <person name="Griffiths-Jones S."/>
            <person name="Harris T.W."/>
            <person name="Hillier L.W."/>
            <person name="Kamath R."/>
            <person name="Kuwabara P.E."/>
            <person name="Mardis E.R."/>
            <person name="Marra M.A."/>
            <person name="Miner T.L."/>
            <person name="Minx P."/>
            <person name="Mullikin J.C."/>
            <person name="Plumb R.W."/>
            <person name="Rogers J."/>
            <person name="Schein J.E."/>
            <person name="Sohrmann M."/>
            <person name="Spieth J."/>
            <person name="Stajich J.E."/>
            <person name="Wei C."/>
            <person name="Willey D."/>
            <person name="Wilson R.K."/>
            <person name="Durbin R."/>
            <person name="Waterston R.H."/>
        </authorList>
    </citation>
    <scope>NUCLEOTIDE SEQUENCE [LARGE SCALE GENOMIC DNA]</scope>
    <source>
        <strain evidence="2 3">AF16</strain>
    </source>
</reference>
<reference evidence="2 3" key="2">
    <citation type="journal article" date="2011" name="PLoS Genet.">
        <title>Caenorhabditis briggsae recombinant inbred line genotypes reveal inter-strain incompatibility and the evolution of recombination.</title>
        <authorList>
            <person name="Ross J.A."/>
            <person name="Koboldt D.C."/>
            <person name="Staisch J.E."/>
            <person name="Chamberlin H.M."/>
            <person name="Gupta B.P."/>
            <person name="Miller R.D."/>
            <person name="Baird S.E."/>
            <person name="Haag E.S."/>
        </authorList>
    </citation>
    <scope>NUCLEOTIDE SEQUENCE [LARGE SCALE GENOMIC DNA]</scope>
    <source>
        <strain evidence="2 3">AF16</strain>
    </source>
</reference>
<gene>
    <name evidence="2 4" type="ORF">CBG22016</name>
    <name evidence="2" type="ORF">CBG_22016</name>
</gene>
<dbReference type="OMA" id="MERQYAR"/>
<dbReference type="GO" id="GO:0016020">
    <property type="term" value="C:membrane"/>
    <property type="evidence" value="ECO:0007669"/>
    <property type="project" value="InterPro"/>
</dbReference>
<keyword evidence="1" id="KW-0732">Signal</keyword>
<dbReference type="WormBase" id="CBG22016">
    <property type="protein sequence ID" value="CBP33521"/>
    <property type="gene ID" value="WBGene00040662"/>
</dbReference>
<dbReference type="InterPro" id="IPR007669">
    <property type="entry name" value="Chst-1-like"/>
</dbReference>
<dbReference type="GO" id="GO:0047756">
    <property type="term" value="F:chondroitin 4-sulfotransferase activity"/>
    <property type="evidence" value="ECO:0007669"/>
    <property type="project" value="InterPro"/>
</dbReference>
<dbReference type="PANTHER" id="PTHR22900">
    <property type="entry name" value="PROTEIN CBG14245-RELATED"/>
    <property type="match status" value="1"/>
</dbReference>
<organism evidence="2 3">
    <name type="scientific">Caenorhabditis briggsae</name>
    <dbReference type="NCBI Taxonomy" id="6238"/>
    <lineage>
        <taxon>Eukaryota</taxon>
        <taxon>Metazoa</taxon>
        <taxon>Ecdysozoa</taxon>
        <taxon>Nematoda</taxon>
        <taxon>Chromadorea</taxon>
        <taxon>Rhabditida</taxon>
        <taxon>Rhabditina</taxon>
        <taxon>Rhabditomorpha</taxon>
        <taxon>Rhabditoidea</taxon>
        <taxon>Rhabditidae</taxon>
        <taxon>Peloderinae</taxon>
        <taxon>Caenorhabditis</taxon>
    </lineage>
</organism>
<dbReference type="HOGENOM" id="CLU_069458_1_0_1"/>
<dbReference type="InterPro" id="IPR005331">
    <property type="entry name" value="Sulfotransferase"/>
</dbReference>
<protein>
    <submittedName>
        <fullName evidence="2">Protein CBG22016</fullName>
    </submittedName>
</protein>
<dbReference type="KEGG" id="cbr:CBG_22016"/>
<feature type="signal peptide" evidence="1">
    <location>
        <begin position="1"/>
        <end position="19"/>
    </location>
</feature>
<evidence type="ECO:0000313" key="3">
    <source>
        <dbReference type="Proteomes" id="UP000008549"/>
    </source>
</evidence>
<dbReference type="GO" id="GO:1902884">
    <property type="term" value="P:positive regulation of response to oxidative stress"/>
    <property type="evidence" value="ECO:0007669"/>
    <property type="project" value="InterPro"/>
</dbReference>
<dbReference type="AlphaFoldDB" id="A8Y1C3"/>
<evidence type="ECO:0000313" key="2">
    <source>
        <dbReference type="EMBL" id="CAP38692.2"/>
    </source>
</evidence>
<dbReference type="GeneID" id="8580809"/>
<dbReference type="eggNOG" id="KOG0892">
    <property type="taxonomic scope" value="Eukaryota"/>
</dbReference>
<feature type="chain" id="PRO_5002734181" evidence="1">
    <location>
        <begin position="20"/>
        <end position="327"/>
    </location>
</feature>
<sequence>MNRYLKLLFAIIFTACILAYSNLFQFHGYCSYVNSEKQIFENSTSPEFPKNLKLRDKTLENSLEICRGDNLKECIPPLMKYKQLYRTSRPNNLVACVIEKTFSTFLTAIMCFLHDQKAFRESNRTLESDIYGERLCKDKNEFTELKKIEKWQKMSIFAVVRNPVDRFVSGFTDKCLREKVWRKYKSRCASCRTNLTCFVDKMYDRMMKFAKNPYKGIDFDDSHFFPQSWRCEFSSHLVKYQILQLDGPNFTDQILGLLEERGVESDGIQFINASLHYRTPHSTQDSVERATVEETVLNSPYLLRKILQMYYFDFLLFGYRLPDIPVV</sequence>
<proteinExistence type="predicted"/>
<dbReference type="FunCoup" id="A8Y1C3">
    <property type="interactions" value="7"/>
</dbReference>
<dbReference type="InParanoid" id="A8Y1C3"/>
<accession>A8Y1C3</accession>
<evidence type="ECO:0000313" key="4">
    <source>
        <dbReference type="WormBase" id="CBG22016"/>
    </source>
</evidence>
<dbReference type="Pfam" id="PF03567">
    <property type="entry name" value="Sulfotransfer_2"/>
    <property type="match status" value="1"/>
</dbReference>
<dbReference type="EMBL" id="HE601428">
    <property type="protein sequence ID" value="CAP38692.2"/>
    <property type="molecule type" value="Genomic_DNA"/>
</dbReference>
<dbReference type="Proteomes" id="UP000008549">
    <property type="component" value="Unassembled WGS sequence"/>
</dbReference>
<evidence type="ECO:0000256" key="1">
    <source>
        <dbReference type="SAM" id="SignalP"/>
    </source>
</evidence>
<dbReference type="RefSeq" id="XP_002638814.2">
    <property type="nucleotide sequence ID" value="XM_002638768.2"/>
</dbReference>
<name>A8Y1C3_CAEBR</name>